<reference evidence="1 2" key="1">
    <citation type="journal article" date="2010" name="PLoS ONE">
        <title>Genome erosion in a nitrogen-fixing vertically transmitted endosymbiotic multicellular cyanobacterium.</title>
        <authorList>
            <person name="Ran L."/>
            <person name="Larsson J."/>
            <person name="Vigil-Stenman T."/>
            <person name="Nylander J.A."/>
            <person name="Ininbergs K."/>
            <person name="Zheng W.W."/>
            <person name="Lapidus A."/>
            <person name="Lowry S."/>
            <person name="Haselkorn R."/>
            <person name="Bergman B."/>
        </authorList>
    </citation>
    <scope>NUCLEOTIDE SEQUENCE [LARGE SCALE GENOMIC DNA]</scope>
    <source>
        <strain evidence="1 2">0708</strain>
    </source>
</reference>
<dbReference type="AlphaFoldDB" id="D7E3J2"/>
<evidence type="ECO:0000313" key="1">
    <source>
        <dbReference type="EMBL" id="ADI65161.1"/>
    </source>
</evidence>
<sequence>MSSGELLLIGLLNFIDEINNHKSRRKIWHLVKNLEVHIFRLEVLILFSQIIAIITDRKMIIKDEKIGKDYLV</sequence>
<protein>
    <submittedName>
        <fullName evidence="1">Uncharacterized protein</fullName>
    </submittedName>
</protein>
<proteinExistence type="predicted"/>
<gene>
    <name evidence="1" type="ordered locus">Aazo_3570</name>
</gene>
<name>D7E3J2_NOSA0</name>
<dbReference type="Proteomes" id="UP000001511">
    <property type="component" value="Chromosome"/>
</dbReference>
<accession>D7E3J2</accession>
<organism evidence="1 2">
    <name type="scientific">Nostoc azollae (strain 0708)</name>
    <name type="common">Anabaena azollae (strain 0708)</name>
    <dbReference type="NCBI Taxonomy" id="551115"/>
    <lineage>
        <taxon>Bacteria</taxon>
        <taxon>Bacillati</taxon>
        <taxon>Cyanobacteriota</taxon>
        <taxon>Cyanophyceae</taxon>
        <taxon>Nostocales</taxon>
        <taxon>Nostocaceae</taxon>
        <taxon>Trichormus</taxon>
    </lineage>
</organism>
<dbReference type="HOGENOM" id="CLU_2718322_0_0_3"/>
<evidence type="ECO:0000313" key="2">
    <source>
        <dbReference type="Proteomes" id="UP000001511"/>
    </source>
</evidence>
<keyword evidence="2" id="KW-1185">Reference proteome</keyword>
<dbReference type="EMBL" id="CP002059">
    <property type="protein sequence ID" value="ADI65161.1"/>
    <property type="molecule type" value="Genomic_DNA"/>
</dbReference>
<dbReference type="KEGG" id="naz:Aazo_3570"/>